<evidence type="ECO:0000256" key="1">
    <source>
        <dbReference type="SAM" id="Phobius"/>
    </source>
</evidence>
<dbReference type="EMBL" id="FWFL01000008">
    <property type="protein sequence ID" value="SLN56383.1"/>
    <property type="molecule type" value="Genomic_DNA"/>
</dbReference>
<sequence length="101" mass="11601">MYNNDKPDNTVIMMFNLAGVAAAYGLLTLSLYMSPDVPLSTKGFWGMGILMLTLSLVNFVKYRFDNQARIDRINRIEEAKNEKLLEDYVGDNYPDDKKDLR</sequence>
<evidence type="ECO:0000313" key="3">
    <source>
        <dbReference type="Proteomes" id="UP000193827"/>
    </source>
</evidence>
<name>A0A1Y5T6E1_9RHOB</name>
<evidence type="ECO:0000313" key="2">
    <source>
        <dbReference type="EMBL" id="SLN56383.1"/>
    </source>
</evidence>
<accession>A0A1Y5T6E1</accession>
<proteinExistence type="predicted"/>
<dbReference type="AlphaFoldDB" id="A0A1Y5T6E1"/>
<organism evidence="2 3">
    <name type="scientific">Roseovarius litorisediminis</name>
    <dbReference type="NCBI Taxonomy" id="1312363"/>
    <lineage>
        <taxon>Bacteria</taxon>
        <taxon>Pseudomonadati</taxon>
        <taxon>Pseudomonadota</taxon>
        <taxon>Alphaproteobacteria</taxon>
        <taxon>Rhodobacterales</taxon>
        <taxon>Roseobacteraceae</taxon>
        <taxon>Roseovarius</taxon>
    </lineage>
</organism>
<keyword evidence="1" id="KW-0472">Membrane</keyword>
<reference evidence="2 3" key="1">
    <citation type="submission" date="2017-03" db="EMBL/GenBank/DDBJ databases">
        <authorList>
            <person name="Afonso C.L."/>
            <person name="Miller P.J."/>
            <person name="Scott M.A."/>
            <person name="Spackman E."/>
            <person name="Goraichik I."/>
            <person name="Dimitrov K.M."/>
            <person name="Suarez D.L."/>
            <person name="Swayne D.E."/>
        </authorList>
    </citation>
    <scope>NUCLEOTIDE SEQUENCE [LARGE SCALE GENOMIC DNA]</scope>
    <source>
        <strain evidence="2 3">CECT 8287</strain>
    </source>
</reference>
<feature type="transmembrane region" description="Helical" evidence="1">
    <location>
        <begin position="44"/>
        <end position="62"/>
    </location>
</feature>
<gene>
    <name evidence="2" type="ORF">PEL8287_03028</name>
</gene>
<dbReference type="Proteomes" id="UP000193827">
    <property type="component" value="Unassembled WGS sequence"/>
</dbReference>
<keyword evidence="1" id="KW-1133">Transmembrane helix</keyword>
<protein>
    <recommendedName>
        <fullName evidence="4">YiaA/B two helix domain protein</fullName>
    </recommendedName>
</protein>
<dbReference type="OrthoDB" id="163792at2"/>
<feature type="transmembrane region" description="Helical" evidence="1">
    <location>
        <begin position="12"/>
        <end position="32"/>
    </location>
</feature>
<dbReference type="RefSeq" id="WP_085893248.1">
    <property type="nucleotide sequence ID" value="NZ_FWFL01000008.1"/>
</dbReference>
<keyword evidence="1" id="KW-0812">Transmembrane</keyword>
<evidence type="ECO:0008006" key="4">
    <source>
        <dbReference type="Google" id="ProtNLM"/>
    </source>
</evidence>
<keyword evidence="3" id="KW-1185">Reference proteome</keyword>